<dbReference type="AlphaFoldDB" id="M0MYV0"/>
<keyword evidence="1" id="KW-0472">Membrane</keyword>
<protein>
    <submittedName>
        <fullName evidence="1">Putative transmembrane protein</fullName>
    </submittedName>
</protein>
<dbReference type="STRING" id="1227456.C450_15780"/>
<reference evidence="1 2" key="1">
    <citation type="journal article" date="2014" name="PLoS Genet.">
        <title>Phylogenetically driven sequencing of extremely halophilic archaea reveals strategies for static and dynamic osmo-response.</title>
        <authorList>
            <person name="Becker E.A."/>
            <person name="Seitzer P.M."/>
            <person name="Tritt A."/>
            <person name="Larsen D."/>
            <person name="Krusor M."/>
            <person name="Yao A.I."/>
            <person name="Wu D."/>
            <person name="Madern D."/>
            <person name="Eisen J.A."/>
            <person name="Darling A.E."/>
            <person name="Facciotti M.T."/>
        </authorList>
    </citation>
    <scope>NUCLEOTIDE SEQUENCE [LARGE SCALE GENOMIC DNA]</scope>
    <source>
        <strain evidence="1 2">DSM 8989</strain>
    </source>
</reference>
<name>M0MYV0_9EURY</name>
<evidence type="ECO:0000313" key="1">
    <source>
        <dbReference type="EMBL" id="EMA50024.1"/>
    </source>
</evidence>
<keyword evidence="1" id="KW-0812">Transmembrane</keyword>
<organism evidence="1 2">
    <name type="scientific">Halococcus salifodinae DSM 8989</name>
    <dbReference type="NCBI Taxonomy" id="1227456"/>
    <lineage>
        <taxon>Archaea</taxon>
        <taxon>Methanobacteriati</taxon>
        <taxon>Methanobacteriota</taxon>
        <taxon>Stenosarchaea group</taxon>
        <taxon>Halobacteria</taxon>
        <taxon>Halobacteriales</taxon>
        <taxon>Halococcaceae</taxon>
        <taxon>Halococcus</taxon>
    </lineage>
</organism>
<dbReference type="EMBL" id="AOME01000075">
    <property type="protein sequence ID" value="EMA50024.1"/>
    <property type="molecule type" value="Genomic_DNA"/>
</dbReference>
<dbReference type="RefSeq" id="WP_005044955.1">
    <property type="nucleotide sequence ID" value="NZ_AOME01000075.1"/>
</dbReference>
<evidence type="ECO:0000313" key="2">
    <source>
        <dbReference type="Proteomes" id="UP000011625"/>
    </source>
</evidence>
<keyword evidence="2" id="KW-1185">Reference proteome</keyword>
<accession>M0MYV0</accession>
<sequence>MELNHYAVFSSDERRIATAEFRGGRVTAVLSEFELDLRGAETPGFPAVIDIRVLFAEVDVTVPDEWNVDVRLSTPLCEFRDRHAIHAAEEGPASEPDLVLTGFGVLSEITLRG</sequence>
<dbReference type="OrthoDB" id="253168at2157"/>
<dbReference type="PATRIC" id="fig|1227456.3.peg.3206"/>
<proteinExistence type="predicted"/>
<comment type="caution">
    <text evidence="1">The sequence shown here is derived from an EMBL/GenBank/DDBJ whole genome shotgun (WGS) entry which is preliminary data.</text>
</comment>
<gene>
    <name evidence="1" type="ORF">C450_15780</name>
</gene>
<dbReference type="Proteomes" id="UP000011625">
    <property type="component" value="Unassembled WGS sequence"/>
</dbReference>